<dbReference type="EMBL" id="MPIN01000012">
    <property type="protein sequence ID" value="OJH36049.1"/>
    <property type="molecule type" value="Genomic_DNA"/>
</dbReference>
<dbReference type="InterPro" id="IPR051681">
    <property type="entry name" value="Ser/Thr_Kinases-Pseudokinases"/>
</dbReference>
<name>A0A1L9B1B0_9BACT</name>
<dbReference type="SUPFAM" id="SSF56112">
    <property type="entry name" value="Protein kinase-like (PK-like)"/>
    <property type="match status" value="1"/>
</dbReference>
<accession>A0A1L9B1B0</accession>
<organism evidence="3 4">
    <name type="scientific">Cystobacter ferrugineus</name>
    <dbReference type="NCBI Taxonomy" id="83449"/>
    <lineage>
        <taxon>Bacteria</taxon>
        <taxon>Pseudomonadati</taxon>
        <taxon>Myxococcota</taxon>
        <taxon>Myxococcia</taxon>
        <taxon>Myxococcales</taxon>
        <taxon>Cystobacterineae</taxon>
        <taxon>Archangiaceae</taxon>
        <taxon>Cystobacter</taxon>
    </lineage>
</organism>
<evidence type="ECO:0000313" key="4">
    <source>
        <dbReference type="Proteomes" id="UP000182229"/>
    </source>
</evidence>
<gene>
    <name evidence="3" type="ORF">BON30_36245</name>
</gene>
<reference evidence="4" key="1">
    <citation type="submission" date="2016-11" db="EMBL/GenBank/DDBJ databases">
        <authorList>
            <person name="Shukria A."/>
            <person name="Stevens D.C."/>
        </authorList>
    </citation>
    <scope>NUCLEOTIDE SEQUENCE [LARGE SCALE GENOMIC DNA]</scope>
    <source>
        <strain evidence="4">Cbfe23</strain>
    </source>
</reference>
<feature type="domain" description="Protein kinase" evidence="2">
    <location>
        <begin position="19"/>
        <end position="294"/>
    </location>
</feature>
<comment type="caution">
    <text evidence="3">The sequence shown here is derived from an EMBL/GenBank/DDBJ whole genome shotgun (WGS) entry which is preliminary data.</text>
</comment>
<dbReference type="PANTHER" id="PTHR44329">
    <property type="entry name" value="SERINE/THREONINE-PROTEIN KINASE TNNI3K-RELATED"/>
    <property type="match status" value="1"/>
</dbReference>
<feature type="region of interest" description="Disordered" evidence="1">
    <location>
        <begin position="383"/>
        <end position="425"/>
    </location>
</feature>
<dbReference type="PANTHER" id="PTHR44329:SF214">
    <property type="entry name" value="PROTEIN KINASE DOMAIN-CONTAINING PROTEIN"/>
    <property type="match status" value="1"/>
</dbReference>
<dbReference type="Gene3D" id="3.30.200.20">
    <property type="entry name" value="Phosphorylase Kinase, domain 1"/>
    <property type="match status" value="1"/>
</dbReference>
<dbReference type="SMART" id="SM00220">
    <property type="entry name" value="S_TKc"/>
    <property type="match status" value="1"/>
</dbReference>
<dbReference type="STRING" id="83449.BON30_36245"/>
<feature type="region of interest" description="Disordered" evidence="1">
    <location>
        <begin position="479"/>
        <end position="504"/>
    </location>
</feature>
<dbReference type="CDD" id="cd14014">
    <property type="entry name" value="STKc_PknB_like"/>
    <property type="match status" value="1"/>
</dbReference>
<dbReference type="InterPro" id="IPR011009">
    <property type="entry name" value="Kinase-like_dom_sf"/>
</dbReference>
<keyword evidence="4" id="KW-1185">Reference proteome</keyword>
<evidence type="ECO:0000256" key="1">
    <source>
        <dbReference type="SAM" id="MobiDB-lite"/>
    </source>
</evidence>
<dbReference type="InterPro" id="IPR000719">
    <property type="entry name" value="Prot_kinase_dom"/>
</dbReference>
<proteinExistence type="predicted"/>
<dbReference type="InterPro" id="IPR008271">
    <property type="entry name" value="Ser/Thr_kinase_AS"/>
</dbReference>
<dbReference type="PROSITE" id="PS00108">
    <property type="entry name" value="PROTEIN_KINASE_ST"/>
    <property type="match status" value="1"/>
</dbReference>
<dbReference type="Proteomes" id="UP000182229">
    <property type="component" value="Unassembled WGS sequence"/>
</dbReference>
<feature type="compositionally biased region" description="Polar residues" evidence="1">
    <location>
        <begin position="401"/>
        <end position="417"/>
    </location>
</feature>
<dbReference type="PROSITE" id="PS50011">
    <property type="entry name" value="PROTEIN_KINASE_DOM"/>
    <property type="match status" value="1"/>
</dbReference>
<dbReference type="RefSeq" id="WP_071903074.1">
    <property type="nucleotide sequence ID" value="NZ_MPIN01000012.1"/>
</dbReference>
<reference evidence="3 4" key="2">
    <citation type="submission" date="2016-12" db="EMBL/GenBank/DDBJ databases">
        <title>Draft Genome Sequence of Cystobacter ferrugineus Strain Cbfe23.</title>
        <authorList>
            <person name="Akbar S."/>
            <person name="Dowd S.E."/>
            <person name="Stevens D.C."/>
        </authorList>
    </citation>
    <scope>NUCLEOTIDE SEQUENCE [LARGE SCALE GENOMIC DNA]</scope>
    <source>
        <strain evidence="3 4">Cbfe23</strain>
    </source>
</reference>
<dbReference type="AlphaFoldDB" id="A0A1L9B1B0"/>
<evidence type="ECO:0000259" key="2">
    <source>
        <dbReference type="PROSITE" id="PS50011"/>
    </source>
</evidence>
<evidence type="ECO:0000313" key="3">
    <source>
        <dbReference type="EMBL" id="OJH36049.1"/>
    </source>
</evidence>
<dbReference type="OrthoDB" id="5492792at2"/>
<dbReference type="GO" id="GO:0004674">
    <property type="term" value="F:protein serine/threonine kinase activity"/>
    <property type="evidence" value="ECO:0007669"/>
    <property type="project" value="TreeGrafter"/>
</dbReference>
<dbReference type="Gene3D" id="1.10.510.10">
    <property type="entry name" value="Transferase(Phosphotransferase) domain 1"/>
    <property type="match status" value="1"/>
</dbReference>
<sequence length="623" mass="68381">MSPPQHPHELRAGDFVRDFRIVRRLGVGGFAFVFLVERGGLQFSMKMAARPLSDEDPDQVDAWMRREVASMDHLVGHPRVLPVFEWSRWPDARTGYAYFLTAYVPGDTFHVWRWRRRASLHESVGVLSTLARTLEVMHWRGVCHRDLKADNVLVRETDGEPLLIDFGSAHLPGARTLTEGVAPGTLYCQPPEVVSFLFSDARLPGSRMRALPSADLYAFGVLLYETLTECRPFSSRLSLSRLLIAIASTPVPDPRRFDPSIPDSLAELTMSLLEKDPAKRPANAEAVRLVLERLRAEGGDTEVWRAPSKRPSECEWGRELPEEMELLNEAEEGLPAAPETRRPREGRWLTGARLGCLAALALVLGVLGIGWMCLRVAHPPGWEEGARTEPTAPVPPVPSEKGTQPVPSSLRPESSPDTAPVPPRSRRCALLTGLLGVSAAQLAGCATVPRQPDPQGYLSRCPPEARATPVKLGIEPDEHASFLTPTSGTPASVESIEEGGPLNIKPGPVSADMLVKIKGQELYVTIFGVAEMSTNRVHMRFDRLRMPEGGEYPICGVAVDDMHQYGIATWQRFAIPGGVGVDPSRVDTTGGGVVLNDPRFETVLQGPEGYEVPPIRLAPPAWR</sequence>
<dbReference type="GO" id="GO:0005524">
    <property type="term" value="F:ATP binding"/>
    <property type="evidence" value="ECO:0007669"/>
    <property type="project" value="InterPro"/>
</dbReference>
<dbReference type="Pfam" id="PF00069">
    <property type="entry name" value="Pkinase"/>
    <property type="match status" value="1"/>
</dbReference>
<protein>
    <recommendedName>
        <fullName evidence="2">Protein kinase domain-containing protein</fullName>
    </recommendedName>
</protein>
<feature type="compositionally biased region" description="Polar residues" evidence="1">
    <location>
        <begin position="483"/>
        <end position="492"/>
    </location>
</feature>